<proteinExistence type="predicted"/>
<dbReference type="Pfam" id="PF00168">
    <property type="entry name" value="C2"/>
    <property type="match status" value="1"/>
</dbReference>
<protein>
    <submittedName>
        <fullName evidence="1">Uncharacterized protein</fullName>
    </submittedName>
</protein>
<reference evidence="1" key="1">
    <citation type="submission" date="2022-10" db="EMBL/GenBank/DDBJ databases">
        <authorList>
            <person name="Byrne P K."/>
        </authorList>
    </citation>
    <scope>NUCLEOTIDE SEQUENCE</scope>
    <source>
        <strain evidence="1">IFO1802</strain>
    </source>
</reference>
<dbReference type="Proteomes" id="UP001162087">
    <property type="component" value="Chromosome 14"/>
</dbReference>
<dbReference type="PANTHER" id="PTHR47052">
    <property type="entry name" value="CONSERVED SERINE PROLINE-RICH PROTEIN (AFU_ORTHOLOGUE AFUA_2G01790)"/>
    <property type="match status" value="1"/>
</dbReference>
<dbReference type="SUPFAM" id="SSF49562">
    <property type="entry name" value="C2 domain (Calcium/lipid-binding domain, CaLB)"/>
    <property type="match status" value="1"/>
</dbReference>
<name>A0AA35NLS5_SACK1</name>
<dbReference type="InterPro" id="IPR000008">
    <property type="entry name" value="C2_dom"/>
</dbReference>
<dbReference type="EMBL" id="OX365909">
    <property type="protein sequence ID" value="CAI4049800.1"/>
    <property type="molecule type" value="Genomic_DNA"/>
</dbReference>
<dbReference type="PANTHER" id="PTHR47052:SF3">
    <property type="entry name" value="INGRESSION PROTEIN 1"/>
    <property type="match status" value="1"/>
</dbReference>
<dbReference type="Gene3D" id="2.60.40.150">
    <property type="entry name" value="C2 domain"/>
    <property type="match status" value="1"/>
</dbReference>
<dbReference type="PROSITE" id="PS50004">
    <property type="entry name" value="C2"/>
    <property type="match status" value="1"/>
</dbReference>
<dbReference type="InterPro" id="IPR035892">
    <property type="entry name" value="C2_domain_sf"/>
</dbReference>
<dbReference type="InterPro" id="IPR052981">
    <property type="entry name" value="Ingression_C2_domain"/>
</dbReference>
<sequence length="411" mass="46149">MSEEVWSGNQGILSVYVSKARDLPNLNKLDKQNVMLRLRIAHMTKASNTLHRAGQNPVFRYLEKFDITPEIKPLMYVEVYCDRRKKSPLPIGRCEIDLLNAIRADPKEGYCTWYELKRSGDEFAGTIFIELTFTPKVPRLNRDDLNKETDRLDSSMAMRPIPPLPTELEYDYVHGSTMRQITPQLSGTSTKNRPEGQYYKNANIFSMSSKSDTALLANDNDPIVLPPTFASSMGTTSTLETNDTAISNTSDTKFHFANLRKLKEKINIFKNPDSSTNNCQSESNKVDIEALQKAIGVTSLSYDDGDDDDDEVSAQEAFYTSSHRVSHNLNQPPLPPIPARDDMSNCSSSHNRPLVPRGRNSRQNSVPSSPRPHSSVLNSPKLPPLPTGSNSNFSSRKNSVSPTRRRPPPRF</sequence>
<gene>
    <name evidence="1" type="primary">SKDI14G1720</name>
    <name evidence="1" type="ORF">SKDI_14G1720</name>
</gene>
<dbReference type="SMART" id="SM00239">
    <property type="entry name" value="C2"/>
    <property type="match status" value="1"/>
</dbReference>
<accession>A0AA35NLS5</accession>
<dbReference type="CDD" id="cd08681">
    <property type="entry name" value="C2_fungal_Inn1p-like"/>
    <property type="match status" value="1"/>
</dbReference>
<evidence type="ECO:0000313" key="2">
    <source>
        <dbReference type="Proteomes" id="UP001162087"/>
    </source>
</evidence>
<evidence type="ECO:0000313" key="1">
    <source>
        <dbReference type="EMBL" id="CAI4049800.1"/>
    </source>
</evidence>
<dbReference type="OrthoDB" id="270970at2759"/>
<keyword evidence="2" id="KW-1185">Reference proteome</keyword>
<dbReference type="InterPro" id="IPR037791">
    <property type="entry name" value="C2_fungal_Inn1"/>
</dbReference>
<organism evidence="1 2">
    <name type="scientific">Saccharomyces kudriavzevii (strain ATCC MYA-4449 / AS 2.2408 / CBS 8840 / NBRC 1802 / NCYC 2889)</name>
    <name type="common">Yeast</name>
    <dbReference type="NCBI Taxonomy" id="226230"/>
    <lineage>
        <taxon>Eukaryota</taxon>
        <taxon>Fungi</taxon>
        <taxon>Dikarya</taxon>
        <taxon>Ascomycota</taxon>
        <taxon>Saccharomycotina</taxon>
        <taxon>Saccharomycetes</taxon>
        <taxon>Saccharomycetales</taxon>
        <taxon>Saccharomycetaceae</taxon>
        <taxon>Saccharomyces</taxon>
    </lineage>
</organism>